<gene>
    <name evidence="1" type="ORF">ASPWEDRAFT_77359</name>
</gene>
<dbReference type="EMBL" id="KV878210">
    <property type="protein sequence ID" value="OJJ38610.1"/>
    <property type="molecule type" value="Genomic_DNA"/>
</dbReference>
<organism evidence="1 2">
    <name type="scientific">Aspergillus wentii DTO 134E9</name>
    <dbReference type="NCBI Taxonomy" id="1073089"/>
    <lineage>
        <taxon>Eukaryota</taxon>
        <taxon>Fungi</taxon>
        <taxon>Dikarya</taxon>
        <taxon>Ascomycota</taxon>
        <taxon>Pezizomycotina</taxon>
        <taxon>Eurotiomycetes</taxon>
        <taxon>Eurotiomycetidae</taxon>
        <taxon>Eurotiales</taxon>
        <taxon>Aspergillaceae</taxon>
        <taxon>Aspergillus</taxon>
        <taxon>Aspergillus subgen. Cremei</taxon>
    </lineage>
</organism>
<evidence type="ECO:0000313" key="2">
    <source>
        <dbReference type="Proteomes" id="UP000184383"/>
    </source>
</evidence>
<dbReference type="VEuPathDB" id="FungiDB:ASPWEDRAFT_77359"/>
<feature type="non-terminal residue" evidence="1">
    <location>
        <position position="410"/>
    </location>
</feature>
<reference evidence="2" key="1">
    <citation type="journal article" date="2017" name="Genome Biol.">
        <title>Comparative genomics reveals high biological diversity and specific adaptations in the industrially and medically important fungal genus Aspergillus.</title>
        <authorList>
            <person name="de Vries R.P."/>
            <person name="Riley R."/>
            <person name="Wiebenga A."/>
            <person name="Aguilar-Osorio G."/>
            <person name="Amillis S."/>
            <person name="Uchima C.A."/>
            <person name="Anderluh G."/>
            <person name="Asadollahi M."/>
            <person name="Askin M."/>
            <person name="Barry K."/>
            <person name="Battaglia E."/>
            <person name="Bayram O."/>
            <person name="Benocci T."/>
            <person name="Braus-Stromeyer S.A."/>
            <person name="Caldana C."/>
            <person name="Canovas D."/>
            <person name="Cerqueira G.C."/>
            <person name="Chen F."/>
            <person name="Chen W."/>
            <person name="Choi C."/>
            <person name="Clum A."/>
            <person name="Dos Santos R.A."/>
            <person name="Damasio A.R."/>
            <person name="Diallinas G."/>
            <person name="Emri T."/>
            <person name="Fekete E."/>
            <person name="Flipphi M."/>
            <person name="Freyberg S."/>
            <person name="Gallo A."/>
            <person name="Gournas C."/>
            <person name="Habgood R."/>
            <person name="Hainaut M."/>
            <person name="Harispe M.L."/>
            <person name="Henrissat B."/>
            <person name="Hilden K.S."/>
            <person name="Hope R."/>
            <person name="Hossain A."/>
            <person name="Karabika E."/>
            <person name="Karaffa L."/>
            <person name="Karanyi Z."/>
            <person name="Krasevec N."/>
            <person name="Kuo A."/>
            <person name="Kusch H."/>
            <person name="LaButti K."/>
            <person name="Lagendijk E.L."/>
            <person name="Lapidus A."/>
            <person name="Levasseur A."/>
            <person name="Lindquist E."/>
            <person name="Lipzen A."/>
            <person name="Logrieco A.F."/>
            <person name="MacCabe A."/>
            <person name="Maekelae M.R."/>
            <person name="Malavazi I."/>
            <person name="Melin P."/>
            <person name="Meyer V."/>
            <person name="Mielnichuk N."/>
            <person name="Miskei M."/>
            <person name="Molnar A.P."/>
            <person name="Mule G."/>
            <person name="Ngan C.Y."/>
            <person name="Orejas M."/>
            <person name="Orosz E."/>
            <person name="Ouedraogo J.P."/>
            <person name="Overkamp K.M."/>
            <person name="Park H.-S."/>
            <person name="Perrone G."/>
            <person name="Piumi F."/>
            <person name="Punt P.J."/>
            <person name="Ram A.F."/>
            <person name="Ramon A."/>
            <person name="Rauscher S."/>
            <person name="Record E."/>
            <person name="Riano-Pachon D.M."/>
            <person name="Robert V."/>
            <person name="Roehrig J."/>
            <person name="Ruller R."/>
            <person name="Salamov A."/>
            <person name="Salih N.S."/>
            <person name="Samson R.A."/>
            <person name="Sandor E."/>
            <person name="Sanguinetti M."/>
            <person name="Schuetze T."/>
            <person name="Sepcic K."/>
            <person name="Shelest E."/>
            <person name="Sherlock G."/>
            <person name="Sophianopoulou V."/>
            <person name="Squina F.M."/>
            <person name="Sun H."/>
            <person name="Susca A."/>
            <person name="Todd R.B."/>
            <person name="Tsang A."/>
            <person name="Unkles S.E."/>
            <person name="van de Wiele N."/>
            <person name="van Rossen-Uffink D."/>
            <person name="Oliveira J.V."/>
            <person name="Vesth T.C."/>
            <person name="Visser J."/>
            <person name="Yu J.-H."/>
            <person name="Zhou M."/>
            <person name="Andersen M.R."/>
            <person name="Archer D.B."/>
            <person name="Baker S.E."/>
            <person name="Benoit I."/>
            <person name="Brakhage A.A."/>
            <person name="Braus G.H."/>
            <person name="Fischer R."/>
            <person name="Frisvad J.C."/>
            <person name="Goldman G.H."/>
            <person name="Houbraken J."/>
            <person name="Oakley B."/>
            <person name="Pocsi I."/>
            <person name="Scazzocchio C."/>
            <person name="Seiboth B."/>
            <person name="vanKuyk P.A."/>
            <person name="Wortman J."/>
            <person name="Dyer P.S."/>
            <person name="Grigoriev I.V."/>
        </authorList>
    </citation>
    <scope>NUCLEOTIDE SEQUENCE [LARGE SCALE GENOMIC DNA]</scope>
    <source>
        <strain evidence="2">DTO 134E9</strain>
    </source>
</reference>
<feature type="non-terminal residue" evidence="1">
    <location>
        <position position="1"/>
    </location>
</feature>
<name>A0A1L9RUL3_ASPWE</name>
<keyword evidence="2" id="KW-1185">Reference proteome</keyword>
<protein>
    <submittedName>
        <fullName evidence="1">Uncharacterized protein</fullName>
    </submittedName>
</protein>
<dbReference type="OrthoDB" id="4363600at2759"/>
<dbReference type="GeneID" id="63755393"/>
<proteinExistence type="predicted"/>
<dbReference type="Proteomes" id="UP000184383">
    <property type="component" value="Unassembled WGS sequence"/>
</dbReference>
<dbReference type="STRING" id="1073089.A0A1L9RUL3"/>
<sequence>VRHPWGIVDYHLYLAGIETGRNNTLRSNSMMVFDGDECRPFFFEDFFDDSTDNPCVFGKPKILFCILPIANEGAVFKGRQYILGFDTIERTLFARHFHWSPKTMGDVRADWEEGVTVYSFTIPSLATILRRSFSESDGRLNMGLLSCSPLCETFEGVCDDPGMEIVLAVEFCQWVVDCAEGIFAMDEIAVAKLSYELTYYMDQCRLVLQRASYRAWFAVRDGLSMEAYSHKHSYNQYINDLYTYGKSTDDGSLRNREWQPPSVDTCNEIRENHRNKSREETEKKLEDLFTLPNTDTPPESPGKIFARMLSKTDKSQAAVLLYPPGAPGTPSPPLQYRSVPQRPLSPCSPGIVTPVREDFEDFEATEYHKVPLSLLLIRTMDLIQAHPELDKIENRGRFGSLLTDIGVCVK</sequence>
<evidence type="ECO:0000313" key="1">
    <source>
        <dbReference type="EMBL" id="OJJ38610.1"/>
    </source>
</evidence>
<dbReference type="RefSeq" id="XP_040692286.1">
    <property type="nucleotide sequence ID" value="XM_040839545.1"/>
</dbReference>
<accession>A0A1L9RUL3</accession>
<dbReference type="AlphaFoldDB" id="A0A1L9RUL3"/>